<evidence type="ECO:0000256" key="4">
    <source>
        <dbReference type="ARBA" id="ARBA00022989"/>
    </source>
</evidence>
<feature type="signal peptide" evidence="9">
    <location>
        <begin position="1"/>
        <end position="18"/>
    </location>
</feature>
<evidence type="ECO:0000256" key="1">
    <source>
        <dbReference type="ARBA" id="ARBA00004370"/>
    </source>
</evidence>
<dbReference type="GO" id="GO:0005829">
    <property type="term" value="C:cytosol"/>
    <property type="evidence" value="ECO:0007669"/>
    <property type="project" value="GOC"/>
</dbReference>
<dbReference type="GO" id="GO:0006896">
    <property type="term" value="P:Golgi to vacuole transport"/>
    <property type="evidence" value="ECO:0007669"/>
    <property type="project" value="TreeGrafter"/>
</dbReference>
<dbReference type="InterPro" id="IPR015943">
    <property type="entry name" value="WD40/YVTN_repeat-like_dom_sf"/>
</dbReference>
<evidence type="ECO:0000256" key="2">
    <source>
        <dbReference type="ARBA" id="ARBA00022692"/>
    </source>
</evidence>
<dbReference type="GO" id="GO:0006623">
    <property type="term" value="P:protein targeting to vacuole"/>
    <property type="evidence" value="ECO:0007669"/>
    <property type="project" value="TreeGrafter"/>
</dbReference>
<evidence type="ECO:0000256" key="5">
    <source>
        <dbReference type="ARBA" id="ARBA00023136"/>
    </source>
</evidence>
<dbReference type="PANTHER" id="PTHR12106:SF27">
    <property type="entry name" value="SORTILIN-RELATED RECEPTOR"/>
    <property type="match status" value="1"/>
</dbReference>
<sequence>MLFSRLFVLPLVAAAAAAFSPEIHQTAQNVLSTQILYFDDAPVVLNLNENVLYRSHDSGKTWDASLEQIGQIFLDPLKKERAFAFTQGNTHYVTNDRGETWSTFTVPMTADIAYDININSANHDHVIISYFDCSDTDGSCHASVYVTKDGFKSNPTQLVKNVEKCLFVKSNEAFTKGEDSRILCLQTERDSHGYVRRSRVIASNDFFKTEPQILNDASGVLAGAYVLDVRVVQTFVVAVVQDDKYDQTGSSVLLYVSKDGVDFSKAIMAEQLQANGFEFLASTKNSLHVAVYPVDQGFSSTSNVLSSDEDGIHFRNLLSGLGTSQILGFSNIDKVETIEGVWIAGVSEGYDQTTYLPLERSKITFDDGNTWQYLRTETCEGNEECGLNVLTVEERRGDGQGSTGATPGILMAIGNEGQSLNRDPFSLHTYVSRDGGWTWSKTLEEPCVFAFGDLGNVIVAAPFTKDKENLTSKKFYYSLDQATTWQTIELEDAVFPTLLTTAIDGTTSNFLFVGIQPKQDSMKQILFSLDFSKAFSRTCGPNDFEKWYGRSKGNNEGSCVFGHKDIYNRRKADADCFVNKAFEDLKYDEVPCTCTEADYECSFGFTLNSKGECAPDRAELLKLCTESTGNILNLKLKKKIGGNKCEGGDVEIQEVEFTCDDDLLKAQSITVQASSFDGHITNYYFMEQSEYGSNDETLFIKTSYNTVYISHDGGANFKLFESDDQILAIYLNTYFKDYVYLVGTNNKVYFSGNRGKNFRVMETPSEVNPFGLQVFVFDPLSADRFIFFGDEGCESQYSSKCKPIAFLTEDSGKSWTPLASGTKHCDFVGAKYIDRNNDERLIFCEVIDSNSHSLLSSVDKFATHEVVFEKVVGFASTTHFTVVASTDGESLRAFVTIDGKTFAEAKFPKDFDVHEQQAYTVLGSETGAIFLHVTSNERPGSEYGAILKSNINGTSYVMSERYVNRNEFGFVDYERVEGLDGIALINTVKNYDAAKGGAIKELQSRITFNDGSDWYFIAPPAKDSEGKKYPCIGSPLKECSLHLHGYTERKDFRDTYSSGSATGLLFGVGNVGDKLGSLNNASTFITRDAGATWTEVRKGVYQWEYGDRGSIVVLVDDVSETNVIHYSLDEGSTWNEYEFNDAKVKISDIVTVPSDTSKKFLLISEASGQSESSLTFTIDFEKVFTRQCVLDLDHPDDDDFEYWTPNHPLSSSKCLFGHEAKYLRKIPDRVNCFIGSAPLGKAKKIVKNCPCTRHDYECDYNYEKADDGTCKLIPGLVPEDRSEICRVDQNAIEYFQPTGYRKIAMSTCEGGQEFDKWDPVPCPGKEKEFSKSRAGKLGGFGLAMVIIIPTSVFAFAVWFVYDRGIRRNGGFARFGEIRLGDDDDLIENNNTDKVVNAVVRGGIAVLASVIATYKMIGLLGRGLGESIKGAFTRVSRYQSRGAGYRTVGVNDYRDDEDILGEVLNDDDYDIDDGDNDAHYDASEAYTDDRNLE</sequence>
<dbReference type="Pfam" id="PF15902">
    <property type="entry name" value="Sortilin-Vps10"/>
    <property type="match status" value="2"/>
</dbReference>
<keyword evidence="2 8" id="KW-0812">Transmembrane</keyword>
<evidence type="ECO:0000256" key="8">
    <source>
        <dbReference type="SAM" id="Phobius"/>
    </source>
</evidence>
<dbReference type="GO" id="GO:0006895">
    <property type="term" value="P:Golgi to endosome transport"/>
    <property type="evidence" value="ECO:0007669"/>
    <property type="project" value="TreeGrafter"/>
</dbReference>
<dbReference type="PANTHER" id="PTHR12106">
    <property type="entry name" value="SORTILIN RELATED"/>
    <property type="match status" value="1"/>
</dbReference>
<proteinExistence type="predicted"/>
<dbReference type="InterPro" id="IPR050310">
    <property type="entry name" value="VPS10-sortilin"/>
</dbReference>
<dbReference type="SMART" id="SM00602">
    <property type="entry name" value="VPS10"/>
    <property type="match status" value="2"/>
</dbReference>
<evidence type="ECO:0000256" key="3">
    <source>
        <dbReference type="ARBA" id="ARBA00022737"/>
    </source>
</evidence>
<comment type="subcellular location">
    <subcellularLocation>
        <location evidence="1">Membrane</location>
    </subcellularLocation>
</comment>
<keyword evidence="3" id="KW-0677">Repeat</keyword>
<dbReference type="FunFam" id="3.30.60.270:FF:000005">
    <property type="entry name" value="Sortilin"/>
    <property type="match status" value="1"/>
</dbReference>
<feature type="region of interest" description="Disordered" evidence="7">
    <location>
        <begin position="1469"/>
        <end position="1492"/>
    </location>
</feature>
<dbReference type="GO" id="GO:0016020">
    <property type="term" value="C:membrane"/>
    <property type="evidence" value="ECO:0007669"/>
    <property type="project" value="UniProtKB-SubCell"/>
</dbReference>
<dbReference type="EMBL" id="CDQK01000004">
    <property type="protein sequence ID" value="CEP23165.1"/>
    <property type="molecule type" value="Genomic_DNA"/>
</dbReference>
<accession>A0A0H5C4U2</accession>
<dbReference type="GO" id="GO:0005794">
    <property type="term" value="C:Golgi apparatus"/>
    <property type="evidence" value="ECO:0007669"/>
    <property type="project" value="TreeGrafter"/>
</dbReference>
<evidence type="ECO:0000313" key="11">
    <source>
        <dbReference type="EMBL" id="CEP23165.1"/>
    </source>
</evidence>
<dbReference type="Gene3D" id="2.10.70.80">
    <property type="match status" value="2"/>
</dbReference>
<keyword evidence="4 8" id="KW-1133">Transmembrane helix</keyword>
<dbReference type="Proteomes" id="UP000038830">
    <property type="component" value="Unassembled WGS sequence"/>
</dbReference>
<feature type="chain" id="PRO_5005217299" description="VPS10 domain-containing protein" evidence="9">
    <location>
        <begin position="19"/>
        <end position="1492"/>
    </location>
</feature>
<evidence type="ECO:0000313" key="12">
    <source>
        <dbReference type="Proteomes" id="UP000038830"/>
    </source>
</evidence>
<gene>
    <name evidence="11" type="ORF">BN1211_3688</name>
</gene>
<dbReference type="Gene3D" id="3.30.60.270">
    <property type="match status" value="2"/>
</dbReference>
<dbReference type="InterPro" id="IPR031778">
    <property type="entry name" value="Sortilin_N"/>
</dbReference>
<dbReference type="Gene3D" id="2.130.10.10">
    <property type="entry name" value="YVTN repeat-like/Quinoprotein amine dehydrogenase"/>
    <property type="match status" value="2"/>
</dbReference>
<dbReference type="SUPFAM" id="SSF110296">
    <property type="entry name" value="Oligoxyloglucan reducing end-specific cellobiohydrolase"/>
    <property type="match status" value="3"/>
</dbReference>
<evidence type="ECO:0000256" key="6">
    <source>
        <dbReference type="ARBA" id="ARBA00023180"/>
    </source>
</evidence>
<feature type="domain" description="VPS10" evidence="10">
    <location>
        <begin position="41"/>
        <end position="662"/>
    </location>
</feature>
<dbReference type="InterPro" id="IPR006581">
    <property type="entry name" value="VPS10"/>
</dbReference>
<evidence type="ECO:0000259" key="10">
    <source>
        <dbReference type="SMART" id="SM00602"/>
    </source>
</evidence>
<organism evidence="11 12">
    <name type="scientific">Cyberlindnera jadinii (strain ATCC 18201 / CBS 1600 / BCRC 20928 / JCM 3617 / NBRC 0987 / NRRL Y-1542)</name>
    <name type="common">Torula yeast</name>
    <name type="synonym">Candida utilis</name>
    <dbReference type="NCBI Taxonomy" id="983966"/>
    <lineage>
        <taxon>Eukaryota</taxon>
        <taxon>Fungi</taxon>
        <taxon>Dikarya</taxon>
        <taxon>Ascomycota</taxon>
        <taxon>Saccharomycotina</taxon>
        <taxon>Saccharomycetes</taxon>
        <taxon>Phaffomycetales</taxon>
        <taxon>Phaffomycetaceae</taxon>
        <taxon>Cyberlindnera</taxon>
    </lineage>
</organism>
<feature type="domain" description="VPS10" evidence="10">
    <location>
        <begin position="696"/>
        <end position="1327"/>
    </location>
</feature>
<keyword evidence="9" id="KW-0732">Signal</keyword>
<keyword evidence="6" id="KW-0325">Glycoprotein</keyword>
<feature type="transmembrane region" description="Helical" evidence="8">
    <location>
        <begin position="1337"/>
        <end position="1361"/>
    </location>
</feature>
<reference evidence="12" key="1">
    <citation type="journal article" date="2015" name="J. Biotechnol.">
        <title>The structure of the Cyberlindnera jadinii genome and its relation to Candida utilis analyzed by the occurrence of single nucleotide polymorphisms.</title>
        <authorList>
            <person name="Rupp O."/>
            <person name="Brinkrolf K."/>
            <person name="Buerth C."/>
            <person name="Kunigo M."/>
            <person name="Schneider J."/>
            <person name="Jaenicke S."/>
            <person name="Goesmann A."/>
            <person name="Puehler A."/>
            <person name="Jaeger K.-E."/>
            <person name="Ernst J.F."/>
        </authorList>
    </citation>
    <scope>NUCLEOTIDE SEQUENCE [LARGE SCALE GENOMIC DNA]</scope>
    <source>
        <strain evidence="12">ATCC 18201 / CBS 1600 / BCRC 20928 / JCM 3617 / NBRC 0987 / NRRL Y-1542</strain>
    </source>
</reference>
<protein>
    <recommendedName>
        <fullName evidence="10">VPS10 domain-containing protein</fullName>
    </recommendedName>
</protein>
<dbReference type="Pfam" id="PF15901">
    <property type="entry name" value="Sortilin_C"/>
    <property type="match status" value="2"/>
</dbReference>
<feature type="compositionally biased region" description="Basic and acidic residues" evidence="7">
    <location>
        <begin position="1475"/>
        <end position="1492"/>
    </location>
</feature>
<evidence type="ECO:0000256" key="9">
    <source>
        <dbReference type="SAM" id="SignalP"/>
    </source>
</evidence>
<evidence type="ECO:0000256" key="7">
    <source>
        <dbReference type="SAM" id="MobiDB-lite"/>
    </source>
</evidence>
<dbReference type="InterPro" id="IPR031777">
    <property type="entry name" value="Sortilin_C"/>
</dbReference>
<name>A0A0H5C4U2_CYBJN</name>
<keyword evidence="5 8" id="KW-0472">Membrane</keyword>